<feature type="region of interest" description="Disordered" evidence="1">
    <location>
        <begin position="245"/>
        <end position="323"/>
    </location>
</feature>
<sequence>MNHPKVGAFLLFWLVLFISGCSDKLGEAIDANSRVAKLRLNTLASELDAGQVRNATLLKQYATLLKQQKPDYGPLIDELAKDATTSGPMFTGLQKRLKQAIDSPQNFVSKEEQLAELENIVEAANPDLFSDALSDPINVLADMSDGKLARVNAVSKQSSLQANGAQDFGDGSQLVGNPNYGQWSQNSNGVSFWEWYGMYALFSNLTRPVLYDSWSRNRDYSYYNDYGRSRYTSPKQYKSQEQQVARTSKKFGNNNSKFSSPYAKSRTGSSQVSSASQKAKATTHFASRSSYSNAKSKSSRTTSNSSSFRTNRNTSSRSPSRGK</sequence>
<accession>A0ABS8W489</accession>
<evidence type="ECO:0008006" key="4">
    <source>
        <dbReference type="Google" id="ProtNLM"/>
    </source>
</evidence>
<dbReference type="EMBL" id="JAIMJA010000001">
    <property type="protein sequence ID" value="MCE2593305.1"/>
    <property type="molecule type" value="Genomic_DNA"/>
</dbReference>
<gene>
    <name evidence="2" type="ORF">K6Y31_00520</name>
</gene>
<keyword evidence="3" id="KW-1185">Reference proteome</keyword>
<evidence type="ECO:0000313" key="2">
    <source>
        <dbReference type="EMBL" id="MCE2593305.1"/>
    </source>
</evidence>
<evidence type="ECO:0000313" key="3">
    <source>
        <dbReference type="Proteomes" id="UP001201273"/>
    </source>
</evidence>
<proteinExistence type="predicted"/>
<dbReference type="RefSeq" id="WP_233050924.1">
    <property type="nucleotide sequence ID" value="NZ_JAIMJA010000001.1"/>
</dbReference>
<protein>
    <recommendedName>
        <fullName evidence="4">Lipoprotein</fullName>
    </recommendedName>
</protein>
<feature type="compositionally biased region" description="Polar residues" evidence="1">
    <location>
        <begin position="245"/>
        <end position="259"/>
    </location>
</feature>
<evidence type="ECO:0000256" key="1">
    <source>
        <dbReference type="SAM" id="MobiDB-lite"/>
    </source>
</evidence>
<dbReference type="Proteomes" id="UP001201273">
    <property type="component" value="Unassembled WGS sequence"/>
</dbReference>
<organism evidence="2 3">
    <name type="scientific">Motilimonas cestriensis</name>
    <dbReference type="NCBI Taxonomy" id="2742685"/>
    <lineage>
        <taxon>Bacteria</taxon>
        <taxon>Pseudomonadati</taxon>
        <taxon>Pseudomonadota</taxon>
        <taxon>Gammaproteobacteria</taxon>
        <taxon>Alteromonadales</taxon>
        <taxon>Alteromonadales genera incertae sedis</taxon>
        <taxon>Motilimonas</taxon>
    </lineage>
</organism>
<reference evidence="2 3" key="1">
    <citation type="journal article" date="2022" name="Environ. Microbiol. Rep.">
        <title>Eco-phylogenetic analyses reveal divergent evolution of vitamin B12 metabolism in the marine bacterial family 'Psychromonadaceae'.</title>
        <authorList>
            <person name="Jin X."/>
            <person name="Yang Y."/>
            <person name="Cao H."/>
            <person name="Gao B."/>
            <person name="Zhao Z."/>
        </authorList>
    </citation>
    <scope>NUCLEOTIDE SEQUENCE [LARGE SCALE GENOMIC DNA]</scope>
    <source>
        <strain evidence="2 3">MKS20</strain>
    </source>
</reference>
<name>A0ABS8W489_9GAMM</name>
<comment type="caution">
    <text evidence="2">The sequence shown here is derived from an EMBL/GenBank/DDBJ whole genome shotgun (WGS) entry which is preliminary data.</text>
</comment>
<feature type="compositionally biased region" description="Low complexity" evidence="1">
    <location>
        <begin position="269"/>
        <end position="323"/>
    </location>
</feature>
<dbReference type="PROSITE" id="PS51257">
    <property type="entry name" value="PROKAR_LIPOPROTEIN"/>
    <property type="match status" value="1"/>
</dbReference>